<keyword evidence="4" id="KW-1185">Reference proteome</keyword>
<dbReference type="Proteomes" id="UP001359559">
    <property type="component" value="Unassembled WGS sequence"/>
</dbReference>
<protein>
    <submittedName>
        <fullName evidence="1">Uncharacterized protein</fullName>
    </submittedName>
</protein>
<evidence type="ECO:0000313" key="4">
    <source>
        <dbReference type="Proteomes" id="UP001359559"/>
    </source>
</evidence>
<dbReference type="EMBL" id="JAYKXN010000002">
    <property type="protein sequence ID" value="KAK7309606.1"/>
    <property type="molecule type" value="Genomic_DNA"/>
</dbReference>
<accession>A0AAN9PTP6</accession>
<evidence type="ECO:0000313" key="2">
    <source>
        <dbReference type="EMBL" id="KAK7309605.1"/>
    </source>
</evidence>
<sequence>MVKVGELTREERDQLQYSIAKKKPKVTDADPNMDLLVEEIDANDEMGEDKLENVGNMHKGTLETARRMALQRCLVSYKDVCLSINGTLTYYSCSDTNLSKDEKKIQGKRKT</sequence>
<reference evidence="1 4" key="1">
    <citation type="submission" date="2024-01" db="EMBL/GenBank/DDBJ databases">
        <title>The genomes of 5 underutilized Papilionoideae crops provide insights into root nodulation and disease resistance.</title>
        <authorList>
            <person name="Yuan L."/>
        </authorList>
    </citation>
    <scope>NUCLEOTIDE SEQUENCE [LARGE SCALE GENOMIC DNA]</scope>
    <source>
        <strain evidence="1">LY-2023</strain>
        <tissue evidence="1">Leaf</tissue>
    </source>
</reference>
<dbReference type="EMBL" id="JAYKXN010000002">
    <property type="protein sequence ID" value="KAK7309604.1"/>
    <property type="molecule type" value="Genomic_DNA"/>
</dbReference>
<gene>
    <name evidence="1" type="ORF">RJT34_06467</name>
    <name evidence="2" type="ORF">RJT34_06469</name>
    <name evidence="3" type="ORF">RJT34_06471</name>
</gene>
<evidence type="ECO:0000313" key="3">
    <source>
        <dbReference type="EMBL" id="KAK7309606.1"/>
    </source>
</evidence>
<dbReference type="AlphaFoldDB" id="A0AAN9PTP6"/>
<proteinExistence type="predicted"/>
<evidence type="ECO:0000313" key="1">
    <source>
        <dbReference type="EMBL" id="KAK7309604.1"/>
    </source>
</evidence>
<comment type="caution">
    <text evidence="1">The sequence shown here is derived from an EMBL/GenBank/DDBJ whole genome shotgun (WGS) entry which is preliminary data.</text>
</comment>
<organism evidence="1 4">
    <name type="scientific">Clitoria ternatea</name>
    <name type="common">Butterfly pea</name>
    <dbReference type="NCBI Taxonomy" id="43366"/>
    <lineage>
        <taxon>Eukaryota</taxon>
        <taxon>Viridiplantae</taxon>
        <taxon>Streptophyta</taxon>
        <taxon>Embryophyta</taxon>
        <taxon>Tracheophyta</taxon>
        <taxon>Spermatophyta</taxon>
        <taxon>Magnoliopsida</taxon>
        <taxon>eudicotyledons</taxon>
        <taxon>Gunneridae</taxon>
        <taxon>Pentapetalae</taxon>
        <taxon>rosids</taxon>
        <taxon>fabids</taxon>
        <taxon>Fabales</taxon>
        <taxon>Fabaceae</taxon>
        <taxon>Papilionoideae</taxon>
        <taxon>50 kb inversion clade</taxon>
        <taxon>NPAAA clade</taxon>
        <taxon>indigoferoid/millettioid clade</taxon>
        <taxon>Phaseoleae</taxon>
        <taxon>Clitoria</taxon>
    </lineage>
</organism>
<name>A0AAN9PTP6_CLITE</name>
<dbReference type="EMBL" id="JAYKXN010000002">
    <property type="protein sequence ID" value="KAK7309605.1"/>
    <property type="molecule type" value="Genomic_DNA"/>
</dbReference>